<dbReference type="RefSeq" id="WP_397718973.1">
    <property type="nucleotide sequence ID" value="NZ_JBIRGN010000016.1"/>
</dbReference>
<sequence>MPNCEPKPVPPHAHQDDHAHKDDIASRAWAEALAMACGDADHAHRPPGELLAASLRAHRTLSRGLGQSVPLTALGPNGGVLGLAAFVAVYAAQSNPAAPELEVPHDERDLERRAA</sequence>
<feature type="compositionally biased region" description="Basic and acidic residues" evidence="1">
    <location>
        <begin position="102"/>
        <end position="115"/>
    </location>
</feature>
<proteinExistence type="predicted"/>
<name>A0ABW7R5I3_9ACTN</name>
<dbReference type="Proteomes" id="UP001610818">
    <property type="component" value="Unassembled WGS sequence"/>
</dbReference>
<feature type="compositionally biased region" description="Basic and acidic residues" evidence="1">
    <location>
        <begin position="13"/>
        <end position="23"/>
    </location>
</feature>
<feature type="compositionally biased region" description="Pro residues" evidence="1">
    <location>
        <begin position="1"/>
        <end position="11"/>
    </location>
</feature>
<evidence type="ECO:0000256" key="1">
    <source>
        <dbReference type="SAM" id="MobiDB-lite"/>
    </source>
</evidence>
<evidence type="ECO:0000313" key="2">
    <source>
        <dbReference type="EMBL" id="MFH8551870.1"/>
    </source>
</evidence>
<evidence type="ECO:0008006" key="4">
    <source>
        <dbReference type="Google" id="ProtNLM"/>
    </source>
</evidence>
<feature type="region of interest" description="Disordered" evidence="1">
    <location>
        <begin position="95"/>
        <end position="115"/>
    </location>
</feature>
<feature type="region of interest" description="Disordered" evidence="1">
    <location>
        <begin position="1"/>
        <end position="23"/>
    </location>
</feature>
<comment type="caution">
    <text evidence="2">The sequence shown here is derived from an EMBL/GenBank/DDBJ whole genome shotgun (WGS) entry which is preliminary data.</text>
</comment>
<protein>
    <recommendedName>
        <fullName evidence="4">DhaL domain-containing protein</fullName>
    </recommendedName>
</protein>
<reference evidence="2 3" key="1">
    <citation type="submission" date="2024-10" db="EMBL/GenBank/DDBJ databases">
        <title>The Natural Products Discovery Center: Release of the First 8490 Sequenced Strains for Exploring Actinobacteria Biosynthetic Diversity.</title>
        <authorList>
            <person name="Kalkreuter E."/>
            <person name="Kautsar S.A."/>
            <person name="Yang D."/>
            <person name="Bader C.D."/>
            <person name="Teijaro C.N."/>
            <person name="Fluegel L."/>
            <person name="Davis C.M."/>
            <person name="Simpson J.R."/>
            <person name="Lauterbach L."/>
            <person name="Steele A.D."/>
            <person name="Gui C."/>
            <person name="Meng S."/>
            <person name="Li G."/>
            <person name="Viehrig K."/>
            <person name="Ye F."/>
            <person name="Su P."/>
            <person name="Kiefer A.F."/>
            <person name="Nichols A."/>
            <person name="Cepeda A.J."/>
            <person name="Yan W."/>
            <person name="Fan B."/>
            <person name="Jiang Y."/>
            <person name="Adhikari A."/>
            <person name="Zheng C.-J."/>
            <person name="Schuster L."/>
            <person name="Cowan T.M."/>
            <person name="Smanski M.J."/>
            <person name="Chevrette M.G."/>
            <person name="De Carvalho L.P.S."/>
            <person name="Shen B."/>
        </authorList>
    </citation>
    <scope>NUCLEOTIDE SEQUENCE [LARGE SCALE GENOMIC DNA]</scope>
    <source>
        <strain evidence="2 3">NPDC017990</strain>
    </source>
</reference>
<keyword evidence="3" id="KW-1185">Reference proteome</keyword>
<accession>A0ABW7R5I3</accession>
<organism evidence="2 3">
    <name type="scientific">Streptomyces longisporoflavus</name>
    <dbReference type="NCBI Taxonomy" id="28044"/>
    <lineage>
        <taxon>Bacteria</taxon>
        <taxon>Bacillati</taxon>
        <taxon>Actinomycetota</taxon>
        <taxon>Actinomycetes</taxon>
        <taxon>Kitasatosporales</taxon>
        <taxon>Streptomycetaceae</taxon>
        <taxon>Streptomyces</taxon>
    </lineage>
</organism>
<gene>
    <name evidence="2" type="ORF">ACH4F9_43540</name>
</gene>
<dbReference type="EMBL" id="JBIRGQ010000016">
    <property type="protein sequence ID" value="MFH8551870.1"/>
    <property type="molecule type" value="Genomic_DNA"/>
</dbReference>
<evidence type="ECO:0000313" key="3">
    <source>
        <dbReference type="Proteomes" id="UP001610818"/>
    </source>
</evidence>